<comment type="caution">
    <text evidence="1">The sequence shown here is derived from an EMBL/GenBank/DDBJ whole genome shotgun (WGS) entry which is preliminary data.</text>
</comment>
<dbReference type="Proteomes" id="UP000823388">
    <property type="component" value="Chromosome 3N"/>
</dbReference>
<organism evidence="1 2">
    <name type="scientific">Panicum virgatum</name>
    <name type="common">Blackwell switchgrass</name>
    <dbReference type="NCBI Taxonomy" id="38727"/>
    <lineage>
        <taxon>Eukaryota</taxon>
        <taxon>Viridiplantae</taxon>
        <taxon>Streptophyta</taxon>
        <taxon>Embryophyta</taxon>
        <taxon>Tracheophyta</taxon>
        <taxon>Spermatophyta</taxon>
        <taxon>Magnoliopsida</taxon>
        <taxon>Liliopsida</taxon>
        <taxon>Poales</taxon>
        <taxon>Poaceae</taxon>
        <taxon>PACMAD clade</taxon>
        <taxon>Panicoideae</taxon>
        <taxon>Panicodae</taxon>
        <taxon>Paniceae</taxon>
        <taxon>Panicinae</taxon>
        <taxon>Panicum</taxon>
        <taxon>Panicum sect. Hiantes</taxon>
    </lineage>
</organism>
<protein>
    <recommendedName>
        <fullName evidence="3">F-box associated domain-containing protein</fullName>
    </recommendedName>
</protein>
<proteinExistence type="predicted"/>
<dbReference type="InterPro" id="IPR055290">
    <property type="entry name" value="At3g26010-like"/>
</dbReference>
<reference evidence="1" key="1">
    <citation type="submission" date="2020-05" db="EMBL/GenBank/DDBJ databases">
        <title>WGS assembly of Panicum virgatum.</title>
        <authorList>
            <person name="Lovell J.T."/>
            <person name="Jenkins J."/>
            <person name="Shu S."/>
            <person name="Juenger T.E."/>
            <person name="Schmutz J."/>
        </authorList>
    </citation>
    <scope>NUCLEOTIDE SEQUENCE</scope>
    <source>
        <strain evidence="1">AP13</strain>
    </source>
</reference>
<sequence>MAFEQTSGRIPTPCNFHFIGVSQGQLHAVHISKPWNNNNNDRLSIWVLEDYAGLQWTLKHEVSAMELFGSIPRSFGDSCYFKVHAIHPEHDLIFLTAGKLKSLMSYNMDEKKVRFIWTLGGRDVSACPLCSLLLRLAATWTLKLQKL</sequence>
<dbReference type="PANTHER" id="PTHR35546">
    <property type="entry name" value="F-BOX PROTEIN INTERACTION DOMAIN PROTEIN-RELATED"/>
    <property type="match status" value="1"/>
</dbReference>
<dbReference type="EMBL" id="CM029042">
    <property type="protein sequence ID" value="KAG2617968.1"/>
    <property type="molecule type" value="Genomic_DNA"/>
</dbReference>
<gene>
    <name evidence="1" type="ORF">PVAP13_3NG258103</name>
</gene>
<keyword evidence="2" id="KW-1185">Reference proteome</keyword>
<evidence type="ECO:0008006" key="3">
    <source>
        <dbReference type="Google" id="ProtNLM"/>
    </source>
</evidence>
<dbReference type="PANTHER" id="PTHR35546:SF80">
    <property type="entry name" value="F-BOX DOMAIN CONTAINING PROTEIN EXPRESSED"/>
    <property type="match status" value="1"/>
</dbReference>
<dbReference type="AlphaFoldDB" id="A0A8T0U7H0"/>
<accession>A0A8T0U7H0</accession>
<evidence type="ECO:0000313" key="2">
    <source>
        <dbReference type="Proteomes" id="UP000823388"/>
    </source>
</evidence>
<name>A0A8T0U7H0_PANVG</name>
<evidence type="ECO:0000313" key="1">
    <source>
        <dbReference type="EMBL" id="KAG2617968.1"/>
    </source>
</evidence>